<dbReference type="InterPro" id="IPR016163">
    <property type="entry name" value="Ald_DH_C"/>
</dbReference>
<dbReference type="FunFam" id="3.40.605.10:FF:000001">
    <property type="entry name" value="Aldehyde dehydrogenase 1"/>
    <property type="match status" value="1"/>
</dbReference>
<evidence type="ECO:0000256" key="1">
    <source>
        <dbReference type="ARBA" id="ARBA00009986"/>
    </source>
</evidence>
<comment type="caution">
    <text evidence="6">The sequence shown here is derived from an EMBL/GenBank/DDBJ whole genome shotgun (WGS) entry which is preliminary data.</text>
</comment>
<evidence type="ECO:0000256" key="3">
    <source>
        <dbReference type="ARBA" id="ARBA00024226"/>
    </source>
</evidence>
<comment type="catalytic activity">
    <reaction evidence="4">
        <text>an aldehyde + NAD(+) + H2O = a carboxylate + NADH + 2 H(+)</text>
        <dbReference type="Rhea" id="RHEA:16185"/>
        <dbReference type="ChEBI" id="CHEBI:15377"/>
        <dbReference type="ChEBI" id="CHEBI:15378"/>
        <dbReference type="ChEBI" id="CHEBI:17478"/>
        <dbReference type="ChEBI" id="CHEBI:29067"/>
        <dbReference type="ChEBI" id="CHEBI:57540"/>
        <dbReference type="ChEBI" id="CHEBI:57945"/>
        <dbReference type="EC" id="1.2.1.3"/>
    </reaction>
</comment>
<dbReference type="InterPro" id="IPR016161">
    <property type="entry name" value="Ald_DH/histidinol_DH"/>
</dbReference>
<evidence type="ECO:0000313" key="7">
    <source>
        <dbReference type="Proteomes" id="UP000558688"/>
    </source>
</evidence>
<dbReference type="Proteomes" id="UP000558688">
    <property type="component" value="Unassembled WGS sequence"/>
</dbReference>
<dbReference type="Pfam" id="PF00171">
    <property type="entry name" value="Aldedh"/>
    <property type="match status" value="1"/>
</dbReference>
<dbReference type="Gene3D" id="3.40.309.10">
    <property type="entry name" value="Aldehyde Dehydrogenase, Chain A, domain 2"/>
    <property type="match status" value="1"/>
</dbReference>
<dbReference type="SUPFAM" id="SSF53720">
    <property type="entry name" value="ALDH-like"/>
    <property type="match status" value="1"/>
</dbReference>
<dbReference type="PANTHER" id="PTHR11699">
    <property type="entry name" value="ALDEHYDE DEHYDROGENASE-RELATED"/>
    <property type="match status" value="1"/>
</dbReference>
<evidence type="ECO:0000256" key="4">
    <source>
        <dbReference type="ARBA" id="ARBA00049194"/>
    </source>
</evidence>
<dbReference type="FunFam" id="3.40.309.10:FF:000012">
    <property type="entry name" value="Betaine aldehyde dehydrogenase"/>
    <property type="match status" value="1"/>
</dbReference>
<dbReference type="InterPro" id="IPR016162">
    <property type="entry name" value="Ald_DH_N"/>
</dbReference>
<dbReference type="GO" id="GO:0046394">
    <property type="term" value="P:carboxylic acid biosynthetic process"/>
    <property type="evidence" value="ECO:0007669"/>
    <property type="project" value="UniProtKB-ARBA"/>
</dbReference>
<dbReference type="AlphaFoldDB" id="A0A8H5AEH0"/>
<dbReference type="InterPro" id="IPR015590">
    <property type="entry name" value="Aldehyde_DH_dom"/>
</dbReference>
<organism evidence="6 7">
    <name type="scientific">Fusarium oxysporum</name>
    <name type="common">Fusarium vascular wilt</name>
    <dbReference type="NCBI Taxonomy" id="5507"/>
    <lineage>
        <taxon>Eukaryota</taxon>
        <taxon>Fungi</taxon>
        <taxon>Dikarya</taxon>
        <taxon>Ascomycota</taxon>
        <taxon>Pezizomycotina</taxon>
        <taxon>Sordariomycetes</taxon>
        <taxon>Hypocreomycetidae</taxon>
        <taxon>Hypocreales</taxon>
        <taxon>Nectriaceae</taxon>
        <taxon>Fusarium</taxon>
        <taxon>Fusarium oxysporum species complex</taxon>
    </lineage>
</organism>
<dbReference type="EMBL" id="JAAFOW010001057">
    <property type="protein sequence ID" value="KAF5262576.1"/>
    <property type="molecule type" value="Genomic_DNA"/>
</dbReference>
<dbReference type="EC" id="1.2.1.3" evidence="3"/>
<dbReference type="GO" id="GO:0004029">
    <property type="term" value="F:aldehyde dehydrogenase (NAD+) activity"/>
    <property type="evidence" value="ECO:0007669"/>
    <property type="project" value="UniProtKB-EC"/>
</dbReference>
<dbReference type="Gene3D" id="3.40.605.10">
    <property type="entry name" value="Aldehyde Dehydrogenase, Chain A, domain 1"/>
    <property type="match status" value="1"/>
</dbReference>
<dbReference type="FunFam" id="3.40.605.10:FF:000026">
    <property type="entry name" value="Aldehyde dehydrogenase, putative"/>
    <property type="match status" value="1"/>
</dbReference>
<accession>A0A8H5AEH0</accession>
<proteinExistence type="inferred from homology"/>
<protein>
    <recommendedName>
        <fullName evidence="3">aldehyde dehydrogenase (NAD(+))</fullName>
        <ecNumber evidence="3">1.2.1.3</ecNumber>
    </recommendedName>
</protein>
<sequence>MELTHIQVPNGRTIKVPTGLFINGVFVASQNGSTVDVLNPLNEELLAKLASAQKADVDVAVNAAAAALGEWKTTSAIQRGYLLSRLADLVEQHAEDFATIEAIDAGILYNDSLHGHVKHAANTLRYYARLAGQITGDAIDIPNGFAYTRREPFGVCAAIVPWNAPLMITCWKLGPAIASGNVLIIKTPELTPLCGQKLAQLVVETGFPPGVINILCGLGQEAGPAIAGHMLIRKIAFTGSERTGRSILRAAADSNLKKVSLELGGKGPGLIFPDADLKNAAFWASLGSSANNGQICALMSRLYIHERVYDEFVSLFREQSQTPVRQGNPTELEVSKGPVVSLGQYKRIMSYIEKGREEGARVLFGGHSAGGGNFVPHTAFVNVKEEMSIVKEEIFGPVVTISKFSSEEDAIKMANNSEYGLTAYVFTSDIACAKRVSESLEVGQVSINSWSLINVNVPFGGVKQSGFGRDMGKEALDDWTTVKSVQVWAPGSMRV</sequence>
<name>A0A8H5AEH0_FUSOX</name>
<comment type="similarity">
    <text evidence="1">Belongs to the aldehyde dehydrogenase family.</text>
</comment>
<gene>
    <name evidence="6" type="ORF">FOXYS1_6699</name>
</gene>
<keyword evidence="2" id="KW-0560">Oxidoreductase</keyword>
<evidence type="ECO:0000313" key="6">
    <source>
        <dbReference type="EMBL" id="KAF5262576.1"/>
    </source>
</evidence>
<evidence type="ECO:0000256" key="2">
    <source>
        <dbReference type="ARBA" id="ARBA00023002"/>
    </source>
</evidence>
<reference evidence="6" key="1">
    <citation type="submission" date="2020-02" db="EMBL/GenBank/DDBJ databases">
        <title>Identification and distribution of gene clusters putatively required for synthesis of sphingolipid metabolism inhibitors in phylogenetically diverse species of the filamentous fungus Fusarium.</title>
        <authorList>
            <person name="Kim H.-S."/>
            <person name="Busman M."/>
            <person name="Brown D.W."/>
            <person name="Divon H."/>
            <person name="Uhlig S."/>
            <person name="Proctor R.H."/>
        </authorList>
    </citation>
    <scope>NUCLEOTIDE SEQUENCE [LARGE SCALE GENOMIC DNA]</scope>
    <source>
        <strain evidence="6">NRRL 39464</strain>
    </source>
</reference>
<feature type="domain" description="Aldehyde dehydrogenase" evidence="5">
    <location>
        <begin position="26"/>
        <end position="485"/>
    </location>
</feature>
<evidence type="ECO:0000259" key="5">
    <source>
        <dbReference type="Pfam" id="PF00171"/>
    </source>
</evidence>